<sequence>MLQFIDFLVPASVFSPRSTVATHGLAILRGLSVALRRKFVGFAFREAWRPVYRYLCLRSFCKFYFFLFFFFLFFASCKYFTFNSQSPYSMTADALSYLQQYEGKVVPFSFNAGYVSLSYVVSLVGAASTLELIRRRTSHKGIHNLLLLAGAAVCMGGIAIWSMHYVGNRAIAMLDGEEALQIAYDTKLTVLSFFMPILVLLVAFVVVTASAQVAWWRIYLSGSLSGGAICGMHYIANLSISNYHTTYHVSYVVGAALIAVSASSAALALFFVFETSWTNSWWKRAGCAMVLAGAVSGMHWCAAVGTQYTLMASSSINVGGSSVSRNDTTIIVACLSIAACAIITASLMFSTYVRRVSARKAQKVVLASAVFDSRGRIMVSYEGILPSQVVTTTFIPRTSSEFFDTAHPIFHWMFRASRSWASVVGLIDPMQRHMEQLSRNKSLLVADDGTMASNYNLIICEMFCLAAAGLASLMKQSLQDVGKLWDEILTTGNDGTSLAANHRPKTPANPSLSPREADVESVSEKSVGSMDHGRGSLMFLVRHVRTQEEVEKLKAEGYRFAEIHQVLGNIRSNMQILTPDLLDRLRRMSEPDSTADSDMRPGVYLGAFVLRARLDHNNSGGFDVLVQKATRNRLPSKLLPIQELQEWHHAFLKHLNGLTASDILQRLRNVGNTSKTKEALFSRQIFNALVEIRDGFKETIPSDASDASAFDNAILIPQITQLPCVADSKEAAWGTNERHFTCSLICFRLVLPIHTRDNFKAYQVDPLPFFKTRQLVYPGSPQQVEFSHQIHRDVMASVLKLSTSEVVSKPKVILARMGAFGLLKKKAAKSADKAIVLQQLDRSSREGLTLATAPMSNVSHDEKSSSFGDRKDSVSSCFATDGTDLGGRSPKPLGGIMVSQQVVIGIEERNIPAKNTGGRANLVSQQDSPYTAITIGSDGQRNAAGDHGRQLDDVFVDELFRLCISSYVAR</sequence>
<protein>
    <recommendedName>
        <fullName evidence="3">MHYT domain-containing protein</fullName>
    </recommendedName>
</protein>
<dbReference type="Proteomes" id="UP000039046">
    <property type="component" value="Unassembled WGS sequence"/>
</dbReference>
<reference evidence="4 5" key="1">
    <citation type="journal article" date="2015" name="Genome Announc.">
        <title>Draft Genome Sequence and Gene Annotation of the Entomopathogenic Fungus Verticillium hemipterigenum.</title>
        <authorList>
            <person name="Horn F."/>
            <person name="Habel A."/>
            <person name="Scharf D.H."/>
            <person name="Dworschak J."/>
            <person name="Brakhage A.A."/>
            <person name="Guthke R."/>
            <person name="Hertweck C."/>
            <person name="Linde J."/>
        </authorList>
    </citation>
    <scope>NUCLEOTIDE SEQUENCE [LARGE SCALE GENOMIC DNA]</scope>
</reference>
<dbReference type="PANTHER" id="PTHR35152:SF1">
    <property type="entry name" value="DOMAIN SIGNALLING PROTEIN, PUTATIVE (AFU_ORTHOLOGUE AFUA_5G11310)-RELATED"/>
    <property type="match status" value="1"/>
</dbReference>
<feature type="transmembrane region" description="Helical" evidence="2">
    <location>
        <begin position="112"/>
        <end position="133"/>
    </location>
</feature>
<keyword evidence="2" id="KW-1133">Transmembrane helix</keyword>
<organism evidence="4 5">
    <name type="scientific">[Torrubiella] hemipterigena</name>
    <dbReference type="NCBI Taxonomy" id="1531966"/>
    <lineage>
        <taxon>Eukaryota</taxon>
        <taxon>Fungi</taxon>
        <taxon>Dikarya</taxon>
        <taxon>Ascomycota</taxon>
        <taxon>Pezizomycotina</taxon>
        <taxon>Sordariomycetes</taxon>
        <taxon>Hypocreomycetidae</taxon>
        <taxon>Hypocreales</taxon>
        <taxon>Clavicipitaceae</taxon>
        <taxon>Clavicipitaceae incertae sedis</taxon>
        <taxon>'Torrubiella' clade</taxon>
    </lineage>
</organism>
<accession>A0A0A1SML9</accession>
<feature type="transmembrane region" description="Helical" evidence="2">
    <location>
        <begin position="330"/>
        <end position="353"/>
    </location>
</feature>
<keyword evidence="5" id="KW-1185">Reference proteome</keyword>
<dbReference type="PROSITE" id="PS50924">
    <property type="entry name" value="MHYT"/>
    <property type="match status" value="1"/>
</dbReference>
<gene>
    <name evidence="4" type="ORF">VHEMI01704</name>
</gene>
<feature type="transmembrane region" description="Helical" evidence="2">
    <location>
        <begin position="285"/>
        <end position="310"/>
    </location>
</feature>
<feature type="transmembrane region" description="Helical" evidence="2">
    <location>
        <begin position="455"/>
        <end position="474"/>
    </location>
</feature>
<feature type="region of interest" description="Disordered" evidence="1">
    <location>
        <begin position="495"/>
        <end position="530"/>
    </location>
</feature>
<keyword evidence="2" id="KW-0472">Membrane</keyword>
<dbReference type="STRING" id="1531966.A0A0A1SML9"/>
<evidence type="ECO:0000313" key="4">
    <source>
        <dbReference type="EMBL" id="CEJ81583.1"/>
    </source>
</evidence>
<proteinExistence type="predicted"/>
<feature type="transmembrane region" description="Helical" evidence="2">
    <location>
        <begin position="186"/>
        <end position="207"/>
    </location>
</feature>
<dbReference type="AlphaFoldDB" id="A0A0A1SML9"/>
<evidence type="ECO:0000256" key="1">
    <source>
        <dbReference type="SAM" id="MobiDB-lite"/>
    </source>
</evidence>
<dbReference type="EMBL" id="CDHN01000001">
    <property type="protein sequence ID" value="CEJ81583.1"/>
    <property type="molecule type" value="Genomic_DNA"/>
</dbReference>
<dbReference type="InterPro" id="IPR005330">
    <property type="entry name" value="MHYT_dom"/>
</dbReference>
<dbReference type="HOGENOM" id="CLU_008375_1_0_1"/>
<dbReference type="PANTHER" id="PTHR35152">
    <property type="entry name" value="DOMAIN SIGNALLING PROTEIN, PUTATIVE (AFU_ORTHOLOGUE AFUA_5G11310)-RELATED"/>
    <property type="match status" value="1"/>
</dbReference>
<feature type="transmembrane region" description="Helical" evidence="2">
    <location>
        <begin position="214"/>
        <end position="236"/>
    </location>
</feature>
<dbReference type="Pfam" id="PF03707">
    <property type="entry name" value="MHYT"/>
    <property type="match status" value="2"/>
</dbReference>
<name>A0A0A1SML9_9HYPO</name>
<feature type="transmembrane region" description="Helical" evidence="2">
    <location>
        <begin position="145"/>
        <end position="166"/>
    </location>
</feature>
<dbReference type="OrthoDB" id="264015at2759"/>
<evidence type="ECO:0000313" key="5">
    <source>
        <dbReference type="Proteomes" id="UP000039046"/>
    </source>
</evidence>
<feature type="transmembrane region" description="Helical" evidence="2">
    <location>
        <begin position="63"/>
        <end position="82"/>
    </location>
</feature>
<feature type="transmembrane region" description="Helical" evidence="2">
    <location>
        <begin position="248"/>
        <end position="273"/>
    </location>
</feature>
<evidence type="ECO:0000256" key="2">
    <source>
        <dbReference type="SAM" id="Phobius"/>
    </source>
</evidence>
<evidence type="ECO:0000259" key="3">
    <source>
        <dbReference type="PROSITE" id="PS50924"/>
    </source>
</evidence>
<feature type="domain" description="MHYT" evidence="3">
    <location>
        <begin position="110"/>
        <end position="309"/>
    </location>
</feature>
<keyword evidence="2" id="KW-0812">Transmembrane</keyword>